<organism evidence="3 4">
    <name type="scientific">Clytia hemisphaerica</name>
    <dbReference type="NCBI Taxonomy" id="252671"/>
    <lineage>
        <taxon>Eukaryota</taxon>
        <taxon>Metazoa</taxon>
        <taxon>Cnidaria</taxon>
        <taxon>Hydrozoa</taxon>
        <taxon>Hydroidolina</taxon>
        <taxon>Leptothecata</taxon>
        <taxon>Obeliida</taxon>
        <taxon>Clytiidae</taxon>
        <taxon>Clytia</taxon>
    </lineage>
</organism>
<keyword evidence="4" id="KW-1185">Reference proteome</keyword>
<protein>
    <submittedName>
        <fullName evidence="3">Uncharacterized protein</fullName>
    </submittedName>
</protein>
<reference evidence="3" key="1">
    <citation type="submission" date="2021-01" db="UniProtKB">
        <authorList>
            <consortium name="EnsemblMetazoa"/>
        </authorList>
    </citation>
    <scope>IDENTIFICATION</scope>
</reference>
<feature type="region of interest" description="Disordered" evidence="1">
    <location>
        <begin position="277"/>
        <end position="445"/>
    </location>
</feature>
<dbReference type="AlphaFoldDB" id="A0A7M5X166"/>
<dbReference type="RefSeq" id="XP_066936426.1">
    <property type="nucleotide sequence ID" value="XM_067080325.1"/>
</dbReference>
<feature type="compositionally biased region" description="Polar residues" evidence="1">
    <location>
        <begin position="341"/>
        <end position="356"/>
    </location>
</feature>
<feature type="compositionally biased region" description="Low complexity" evidence="1">
    <location>
        <begin position="288"/>
        <end position="301"/>
    </location>
</feature>
<name>A0A7M5X166_9CNID</name>
<feature type="transmembrane region" description="Helical" evidence="2">
    <location>
        <begin position="115"/>
        <end position="136"/>
    </location>
</feature>
<feature type="transmembrane region" description="Helical" evidence="2">
    <location>
        <begin position="78"/>
        <end position="103"/>
    </location>
</feature>
<evidence type="ECO:0000313" key="4">
    <source>
        <dbReference type="Proteomes" id="UP000594262"/>
    </source>
</evidence>
<evidence type="ECO:0000256" key="1">
    <source>
        <dbReference type="SAM" id="MobiDB-lite"/>
    </source>
</evidence>
<feature type="transmembrane region" description="Helical" evidence="2">
    <location>
        <begin position="47"/>
        <end position="66"/>
    </location>
</feature>
<feature type="compositionally biased region" description="Polar residues" evidence="1">
    <location>
        <begin position="370"/>
        <end position="396"/>
    </location>
</feature>
<feature type="compositionally biased region" description="Pro residues" evidence="1">
    <location>
        <begin position="545"/>
        <end position="558"/>
    </location>
</feature>
<sequence length="698" mass="77809">MAFPTFFMVNFLVLCISTLWTLIYVAAILVLYLHDDYDFKDFLVEDYMVYVIYVKFAVYLVLLGLVGSIKCTRLRHIYLTLAFVYLLDALIAGCFVMMYFLNFDQQKTKYDLECILFVAISNGIIILLDMIIMPILRCFHRQEEYRKNIGLKPIPKRGKKMSRANDTLQNPFSTAPSLFSRNSVMLESATEESHEDFERFRLDSAVIKEIDIKTGQIYQNQNAYISTRTNSVTFHGHGLLNQKAYTAPANTQSEVFYEDSSSKDYGKSSFLIAAKQQMTRSRKDSDSSVDSISSNESDVSSTPSTIETNLSSINPVSNNKASLPSTPERETEFPSPPSPAELSQSTSPSFRQRTISKPTHAPPKPPAPVRSSSIDYTLTESPLQKDSPQTPSTPIRSGSIDFGITEEVLRQATARIKPAAPIRSSSTDSTDKPPTPTRSSSIDSATAKILIRQEKVQAPSPLARSATIDQVDAKTLSVQATKPQIQEQTVIAKAAVAVEQTPTKFSLDEGTPKRKMRPAKPLRPSLMYMKEEDKPTPIFHHKPPHSPPEGPPPPPPESESPFKIESFTYENIEHMNGEINASIESSANDELNPSKDFFKEQNSSTELKDQLPEDISKSVTQDGFVISLDGGNRNSVVENETSTDLLVDKDENCNTVTDKNLKILDLSVPYTENNDSIIKDKIPVENTNGFAITLETTK</sequence>
<evidence type="ECO:0000256" key="2">
    <source>
        <dbReference type="SAM" id="Phobius"/>
    </source>
</evidence>
<dbReference type="EnsemblMetazoa" id="CLYHEMT015464.1">
    <property type="protein sequence ID" value="CLYHEMP015464.1"/>
    <property type="gene ID" value="CLYHEMG015464"/>
</dbReference>
<feature type="compositionally biased region" description="Polar residues" evidence="1">
    <location>
        <begin position="302"/>
        <end position="325"/>
    </location>
</feature>
<dbReference type="Proteomes" id="UP000594262">
    <property type="component" value="Unplaced"/>
</dbReference>
<accession>A0A7M5X166</accession>
<keyword evidence="2" id="KW-1133">Transmembrane helix</keyword>
<proteinExistence type="predicted"/>
<dbReference type="GeneID" id="136824157"/>
<keyword evidence="2" id="KW-0812">Transmembrane</keyword>
<feature type="transmembrane region" description="Helical" evidence="2">
    <location>
        <begin position="7"/>
        <end position="32"/>
    </location>
</feature>
<feature type="region of interest" description="Disordered" evidence="1">
    <location>
        <begin position="504"/>
        <end position="562"/>
    </location>
</feature>
<evidence type="ECO:0000313" key="3">
    <source>
        <dbReference type="EnsemblMetazoa" id="CLYHEMP015464.1"/>
    </source>
</evidence>
<keyword evidence="2" id="KW-0472">Membrane</keyword>